<dbReference type="Pfam" id="PF13377">
    <property type="entry name" value="Peripla_BP_3"/>
    <property type="match status" value="1"/>
</dbReference>
<keyword evidence="1" id="KW-0805">Transcription regulation</keyword>
<dbReference type="Proteomes" id="UP000284177">
    <property type="component" value="Unassembled WGS sequence"/>
</dbReference>
<organism evidence="6 7">
    <name type="scientific">Thermohalobacter berrensis</name>
    <dbReference type="NCBI Taxonomy" id="99594"/>
    <lineage>
        <taxon>Bacteria</taxon>
        <taxon>Bacillati</taxon>
        <taxon>Bacillota</taxon>
        <taxon>Tissierellia</taxon>
        <taxon>Tissierellales</taxon>
        <taxon>Thermohalobacteraceae</taxon>
        <taxon>Thermohalobacter</taxon>
    </lineage>
</organism>
<dbReference type="PROSITE" id="PS50932">
    <property type="entry name" value="HTH_LACI_2"/>
    <property type="match status" value="1"/>
</dbReference>
<evidence type="ECO:0000256" key="3">
    <source>
        <dbReference type="ARBA" id="ARBA00023163"/>
    </source>
</evidence>
<keyword evidence="2" id="KW-0238">DNA-binding</keyword>
<gene>
    <name evidence="6" type="ORF">BET03_05630</name>
</gene>
<dbReference type="AlphaFoldDB" id="A0A419SWF5"/>
<evidence type="ECO:0000313" key="6">
    <source>
        <dbReference type="EMBL" id="RKD29539.1"/>
    </source>
</evidence>
<comment type="caution">
    <text evidence="6">The sequence shown here is derived from an EMBL/GenBank/DDBJ whole genome shotgun (WGS) entry which is preliminary data.</text>
</comment>
<sequence length="336" mass="37977">MKKTTIKDIAKLAGVSKATVSRVLNGSKYVSPEAYNRVMKVIEKTGYKPSSIARSLVNKKTKVIGVLITDISNPFYSELVKGIVEVANVYDYNILLCNSFNEFKKEVEFLEILSNKEVDGIIFMTKGVTDEHRNFLRSFKKPVVTVNRKVKEFKIPNVDIDNFKAGYDATEHLIKLNHKRIAIIRAAETDETAGVERFEGYKKALDDYKVPFDNRLVMEGDFKAKSGYKAMEKFLRLENPPTAVFCVNDEMACGVIKCVVENGLNVPEDVSVVGFDDIPLASLFIPSLTTIKQPIYDMGAVAMRLVYKLIKGEKIDKEDYILPHKLVIRQSTKKRN</sequence>
<dbReference type="GO" id="GO:0000976">
    <property type="term" value="F:transcription cis-regulatory region binding"/>
    <property type="evidence" value="ECO:0007669"/>
    <property type="project" value="TreeGrafter"/>
</dbReference>
<proteinExistence type="predicted"/>
<protein>
    <submittedName>
        <fullName evidence="6">Uncharacterized protein</fullName>
    </submittedName>
</protein>
<dbReference type="CDD" id="cd19975">
    <property type="entry name" value="PBP1_CcpA-like"/>
    <property type="match status" value="1"/>
</dbReference>
<accession>A0A419SWF5</accession>
<dbReference type="PRINTS" id="PR00036">
    <property type="entry name" value="HTHLACI"/>
</dbReference>
<dbReference type="CDD" id="cd01392">
    <property type="entry name" value="HTH_LacI"/>
    <property type="match status" value="1"/>
</dbReference>
<dbReference type="Gene3D" id="1.10.260.40">
    <property type="entry name" value="lambda repressor-like DNA-binding domains"/>
    <property type="match status" value="1"/>
</dbReference>
<dbReference type="SUPFAM" id="SSF53822">
    <property type="entry name" value="Periplasmic binding protein-like I"/>
    <property type="match status" value="1"/>
</dbReference>
<evidence type="ECO:0000259" key="5">
    <source>
        <dbReference type="PROSITE" id="PS50943"/>
    </source>
</evidence>
<dbReference type="SUPFAM" id="SSF47413">
    <property type="entry name" value="lambda repressor-like DNA-binding domains"/>
    <property type="match status" value="1"/>
</dbReference>
<dbReference type="Pfam" id="PF00356">
    <property type="entry name" value="LacI"/>
    <property type="match status" value="1"/>
</dbReference>
<dbReference type="InterPro" id="IPR046335">
    <property type="entry name" value="LacI/GalR-like_sensor"/>
</dbReference>
<evidence type="ECO:0000313" key="7">
    <source>
        <dbReference type="Proteomes" id="UP000284177"/>
    </source>
</evidence>
<dbReference type="RefSeq" id="WP_120170487.1">
    <property type="nucleotide sequence ID" value="NZ_MCIB01000037.1"/>
</dbReference>
<dbReference type="PROSITE" id="PS00356">
    <property type="entry name" value="HTH_LACI_1"/>
    <property type="match status" value="1"/>
</dbReference>
<evidence type="ECO:0000256" key="2">
    <source>
        <dbReference type="ARBA" id="ARBA00023125"/>
    </source>
</evidence>
<feature type="domain" description="HTH cro/C1-type" evidence="5">
    <location>
        <begin position="5"/>
        <end position="48"/>
    </location>
</feature>
<dbReference type="GO" id="GO:0003700">
    <property type="term" value="F:DNA-binding transcription factor activity"/>
    <property type="evidence" value="ECO:0007669"/>
    <property type="project" value="TreeGrafter"/>
</dbReference>
<dbReference type="OrthoDB" id="9784962at2"/>
<feature type="domain" description="HTH lacI-type" evidence="4">
    <location>
        <begin position="4"/>
        <end position="58"/>
    </location>
</feature>
<dbReference type="SMART" id="SM00354">
    <property type="entry name" value="HTH_LACI"/>
    <property type="match status" value="1"/>
</dbReference>
<dbReference type="InterPro" id="IPR001387">
    <property type="entry name" value="Cro/C1-type_HTH"/>
</dbReference>
<reference evidence="6 7" key="1">
    <citation type="submission" date="2016-08" db="EMBL/GenBank/DDBJ databases">
        <title>Novel Firmicutes and Novel Genomes.</title>
        <authorList>
            <person name="Poppleton D.I."/>
            <person name="Gribaldo S."/>
        </authorList>
    </citation>
    <scope>NUCLEOTIDE SEQUENCE [LARGE SCALE GENOMIC DNA]</scope>
    <source>
        <strain evidence="6 7">CTT3</strain>
    </source>
</reference>
<dbReference type="EMBL" id="MCIB01000037">
    <property type="protein sequence ID" value="RKD29539.1"/>
    <property type="molecule type" value="Genomic_DNA"/>
</dbReference>
<dbReference type="InterPro" id="IPR010982">
    <property type="entry name" value="Lambda_DNA-bd_dom_sf"/>
</dbReference>
<evidence type="ECO:0000256" key="1">
    <source>
        <dbReference type="ARBA" id="ARBA00023015"/>
    </source>
</evidence>
<evidence type="ECO:0000259" key="4">
    <source>
        <dbReference type="PROSITE" id="PS50932"/>
    </source>
</evidence>
<name>A0A419SWF5_9FIRM</name>
<dbReference type="PANTHER" id="PTHR30146:SF149">
    <property type="entry name" value="HTH-TYPE TRANSCRIPTIONAL REGULATOR EBGR"/>
    <property type="match status" value="1"/>
</dbReference>
<keyword evidence="7" id="KW-1185">Reference proteome</keyword>
<keyword evidence="3" id="KW-0804">Transcription</keyword>
<dbReference type="PANTHER" id="PTHR30146">
    <property type="entry name" value="LACI-RELATED TRANSCRIPTIONAL REPRESSOR"/>
    <property type="match status" value="1"/>
</dbReference>
<dbReference type="Gene3D" id="3.40.50.2300">
    <property type="match status" value="2"/>
</dbReference>
<dbReference type="InterPro" id="IPR000843">
    <property type="entry name" value="HTH_LacI"/>
</dbReference>
<dbReference type="InterPro" id="IPR028082">
    <property type="entry name" value="Peripla_BP_I"/>
</dbReference>
<dbReference type="PROSITE" id="PS50943">
    <property type="entry name" value="HTH_CROC1"/>
    <property type="match status" value="1"/>
</dbReference>